<feature type="region of interest" description="Disordered" evidence="1">
    <location>
        <begin position="1"/>
        <end position="90"/>
    </location>
</feature>
<protein>
    <submittedName>
        <fullName evidence="2">Uncharacterized protein</fullName>
    </submittedName>
</protein>
<sequence length="186" mass="19390">MGPRDHVRAGQMAGSLCESSRSGQEHASPCPPASGGPSAPSQQEAWCSPTGARGPGPPAPGGPTGRLAFDCKKPMVRPGSKTRPLGPDPSRGIPGFRYGFTGAFATLSKVPATADVWLVSRTCGRPCHGPEDSCVTGSWARELVTYVQSLPPRARLGKTAGPQHEGRSPAWTECLVHAELSPRWGG</sequence>
<reference evidence="2 3" key="1">
    <citation type="journal article" date="2020" name="Nature">
        <title>Six reference-quality genomes reveal evolution of bat adaptations.</title>
        <authorList>
            <person name="Jebb D."/>
            <person name="Huang Z."/>
            <person name="Pippel M."/>
            <person name="Hughes G.M."/>
            <person name="Lavrichenko K."/>
            <person name="Devanna P."/>
            <person name="Winkler S."/>
            <person name="Jermiin L.S."/>
            <person name="Skirmuntt E.C."/>
            <person name="Katzourakis A."/>
            <person name="Burkitt-Gray L."/>
            <person name="Ray D.A."/>
            <person name="Sullivan K.A.M."/>
            <person name="Roscito J.G."/>
            <person name="Kirilenko B.M."/>
            <person name="Davalos L.M."/>
            <person name="Corthals A.P."/>
            <person name="Power M.L."/>
            <person name="Jones G."/>
            <person name="Ransome R.D."/>
            <person name="Dechmann D.K.N."/>
            <person name="Locatelli A.G."/>
            <person name="Puechmaille S.J."/>
            <person name="Fedrigo O."/>
            <person name="Jarvis E.D."/>
            <person name="Hiller M."/>
            <person name="Vernes S.C."/>
            <person name="Myers E.W."/>
            <person name="Teeling E.C."/>
        </authorList>
    </citation>
    <scope>NUCLEOTIDE SEQUENCE [LARGE SCALE GENOMIC DNA]</scope>
    <source>
        <strain evidence="2">MPipKuh1</strain>
        <tissue evidence="2">Flight muscle</tissue>
    </source>
</reference>
<proteinExistence type="predicted"/>
<dbReference type="Proteomes" id="UP000558488">
    <property type="component" value="Unassembled WGS sequence"/>
</dbReference>
<gene>
    <name evidence="2" type="ORF">mPipKuh1_009202</name>
</gene>
<accession>A0A7J7TXE4</accession>
<evidence type="ECO:0000313" key="2">
    <source>
        <dbReference type="EMBL" id="KAF6305309.1"/>
    </source>
</evidence>
<dbReference type="EMBL" id="JACAGB010000023">
    <property type="protein sequence ID" value="KAF6305309.1"/>
    <property type="molecule type" value="Genomic_DNA"/>
</dbReference>
<name>A0A7J7TXE4_PIPKU</name>
<comment type="caution">
    <text evidence="2">The sequence shown here is derived from an EMBL/GenBank/DDBJ whole genome shotgun (WGS) entry which is preliminary data.</text>
</comment>
<dbReference type="AlphaFoldDB" id="A0A7J7TXE4"/>
<evidence type="ECO:0000313" key="3">
    <source>
        <dbReference type="Proteomes" id="UP000558488"/>
    </source>
</evidence>
<organism evidence="2 3">
    <name type="scientific">Pipistrellus kuhlii</name>
    <name type="common">Kuhl's pipistrelle</name>
    <dbReference type="NCBI Taxonomy" id="59472"/>
    <lineage>
        <taxon>Eukaryota</taxon>
        <taxon>Metazoa</taxon>
        <taxon>Chordata</taxon>
        <taxon>Craniata</taxon>
        <taxon>Vertebrata</taxon>
        <taxon>Euteleostomi</taxon>
        <taxon>Mammalia</taxon>
        <taxon>Eutheria</taxon>
        <taxon>Laurasiatheria</taxon>
        <taxon>Chiroptera</taxon>
        <taxon>Yangochiroptera</taxon>
        <taxon>Vespertilionidae</taxon>
        <taxon>Pipistrellus</taxon>
    </lineage>
</organism>
<keyword evidence="3" id="KW-1185">Reference proteome</keyword>
<evidence type="ECO:0000256" key="1">
    <source>
        <dbReference type="SAM" id="MobiDB-lite"/>
    </source>
</evidence>